<dbReference type="Gene3D" id="2.70.70.10">
    <property type="entry name" value="Glucose Permease (Domain IIA)"/>
    <property type="match status" value="1"/>
</dbReference>
<dbReference type="AlphaFoldDB" id="A0A346NKV1"/>
<dbReference type="InterPro" id="IPR001127">
    <property type="entry name" value="PTS_EIIA_1_perm"/>
</dbReference>
<reference evidence="5 6" key="1">
    <citation type="submission" date="2018-08" db="EMBL/GenBank/DDBJ databases">
        <title>Salinimonas sediminis sp. nov., a piezophilic bacterium isolated from a deep-sea sediment sample from the New Britain Trench.</title>
        <authorList>
            <person name="Cao J."/>
        </authorList>
    </citation>
    <scope>NUCLEOTIDE SEQUENCE [LARGE SCALE GENOMIC DNA]</scope>
    <source>
        <strain evidence="5 6">N102</strain>
    </source>
</reference>
<keyword evidence="6" id="KW-1185">Reference proteome</keyword>
<evidence type="ECO:0000256" key="2">
    <source>
        <dbReference type="ARBA" id="ARBA00022597"/>
    </source>
</evidence>
<dbReference type="SUPFAM" id="SSF51261">
    <property type="entry name" value="Duplicated hybrid motif"/>
    <property type="match status" value="1"/>
</dbReference>
<keyword evidence="1" id="KW-0813">Transport</keyword>
<dbReference type="KEGG" id="salm:D0Y50_07130"/>
<evidence type="ECO:0000256" key="3">
    <source>
        <dbReference type="ARBA" id="ARBA00022679"/>
    </source>
</evidence>
<evidence type="ECO:0000256" key="1">
    <source>
        <dbReference type="ARBA" id="ARBA00022448"/>
    </source>
</evidence>
<feature type="domain" description="PTS EIIA type-1" evidence="4">
    <location>
        <begin position="42"/>
        <end position="137"/>
    </location>
</feature>
<keyword evidence="2" id="KW-0762">Sugar transport</keyword>
<evidence type="ECO:0000259" key="4">
    <source>
        <dbReference type="Pfam" id="PF00358"/>
    </source>
</evidence>
<dbReference type="Pfam" id="PF00358">
    <property type="entry name" value="PTS_EIIA_1"/>
    <property type="match status" value="1"/>
</dbReference>
<dbReference type="Proteomes" id="UP000262073">
    <property type="component" value="Chromosome"/>
</dbReference>
<dbReference type="InterPro" id="IPR011055">
    <property type="entry name" value="Dup_hybrid_motif"/>
</dbReference>
<gene>
    <name evidence="5" type="ORF">D0Y50_07130</name>
</gene>
<sequence>MLETTQKVPASRTLTLPAPLSGRVCEATESSLGELLPLFNIGCVMRVTGNQLYSPFQGMVTDFDSRELSIKLKATSGLQLWVKVAEVGKSGVGSVCLPHVKRGQQVSKGQSLFQFNSTTLKQVGAVPYARIVIPNGQNISRYETTKARQCLALEDTLFTLYI</sequence>
<accession>A0A346NKV1</accession>
<name>A0A346NKV1_9ALTE</name>
<dbReference type="RefSeq" id="WP_117316162.1">
    <property type="nucleotide sequence ID" value="NZ_CP031769.1"/>
</dbReference>
<keyword evidence="3" id="KW-0808">Transferase</keyword>
<evidence type="ECO:0000313" key="6">
    <source>
        <dbReference type="Proteomes" id="UP000262073"/>
    </source>
</evidence>
<protein>
    <recommendedName>
        <fullName evidence="4">PTS EIIA type-1 domain-containing protein</fullName>
    </recommendedName>
</protein>
<organism evidence="5 6">
    <name type="scientific">Salinimonas sediminis</name>
    <dbReference type="NCBI Taxonomy" id="2303538"/>
    <lineage>
        <taxon>Bacteria</taxon>
        <taxon>Pseudomonadati</taxon>
        <taxon>Pseudomonadota</taxon>
        <taxon>Gammaproteobacteria</taxon>
        <taxon>Alteromonadales</taxon>
        <taxon>Alteromonadaceae</taxon>
        <taxon>Alteromonas/Salinimonas group</taxon>
        <taxon>Salinimonas</taxon>
    </lineage>
</organism>
<evidence type="ECO:0000313" key="5">
    <source>
        <dbReference type="EMBL" id="AXR06158.1"/>
    </source>
</evidence>
<proteinExistence type="predicted"/>
<dbReference type="GO" id="GO:0009401">
    <property type="term" value="P:phosphoenolpyruvate-dependent sugar phosphotransferase system"/>
    <property type="evidence" value="ECO:0007669"/>
    <property type="project" value="InterPro"/>
</dbReference>
<dbReference type="EMBL" id="CP031769">
    <property type="protein sequence ID" value="AXR06158.1"/>
    <property type="molecule type" value="Genomic_DNA"/>
</dbReference>
<dbReference type="GO" id="GO:0016740">
    <property type="term" value="F:transferase activity"/>
    <property type="evidence" value="ECO:0007669"/>
    <property type="project" value="UniProtKB-KW"/>
</dbReference>